<dbReference type="SUPFAM" id="SSF56112">
    <property type="entry name" value="Protein kinase-like (PK-like)"/>
    <property type="match status" value="1"/>
</dbReference>
<dbReference type="RefSeq" id="WP_267989834.1">
    <property type="nucleotide sequence ID" value="NZ_JAPJZI010000001.1"/>
</dbReference>
<feature type="domain" description="Aminoglycoside phosphotransferase" evidence="1">
    <location>
        <begin position="111"/>
        <end position="166"/>
    </location>
</feature>
<dbReference type="Pfam" id="PF01636">
    <property type="entry name" value="APH"/>
    <property type="match status" value="1"/>
</dbReference>
<evidence type="ECO:0000259" key="1">
    <source>
        <dbReference type="Pfam" id="PF01636"/>
    </source>
</evidence>
<dbReference type="InterPro" id="IPR011009">
    <property type="entry name" value="Kinase-like_dom_sf"/>
</dbReference>
<dbReference type="InterPro" id="IPR002575">
    <property type="entry name" value="Aminoglycoside_PTrfase"/>
</dbReference>
<protein>
    <submittedName>
        <fullName evidence="2">Aminoglycoside phosphotransferase family protein</fullName>
    </submittedName>
</protein>
<reference evidence="2" key="1">
    <citation type="submission" date="2022-11" db="EMBL/GenBank/DDBJ databases">
        <title>Draft genome sequence of Hoeflea poritis E7-10 and Hoeflea prorocentri PM5-8, separated from scleractinian coral Porites lutea and marine dinoflagellate.</title>
        <authorList>
            <person name="Zhang G."/>
            <person name="Wei Q."/>
            <person name="Cai L."/>
        </authorList>
    </citation>
    <scope>NUCLEOTIDE SEQUENCE</scope>
    <source>
        <strain evidence="2">PM5-8</strain>
    </source>
</reference>
<dbReference type="AlphaFoldDB" id="A0A9X3ZGV0"/>
<organism evidence="2 3">
    <name type="scientific">Hoeflea prorocentri</name>
    <dbReference type="NCBI Taxonomy" id="1922333"/>
    <lineage>
        <taxon>Bacteria</taxon>
        <taxon>Pseudomonadati</taxon>
        <taxon>Pseudomonadota</taxon>
        <taxon>Alphaproteobacteria</taxon>
        <taxon>Hyphomicrobiales</taxon>
        <taxon>Rhizobiaceae</taxon>
        <taxon>Hoeflea</taxon>
    </lineage>
</organism>
<name>A0A9X3ZGV0_9HYPH</name>
<keyword evidence="3" id="KW-1185">Reference proteome</keyword>
<evidence type="ECO:0000313" key="2">
    <source>
        <dbReference type="EMBL" id="MDA5398409.1"/>
    </source>
</evidence>
<dbReference type="Proteomes" id="UP001151234">
    <property type="component" value="Unassembled WGS sequence"/>
</dbReference>
<accession>A0A9X3ZGV0</accession>
<sequence>MNNSEIPMTGGNTNRCVVKVGDTVRRAMTPASPTIHKLLQHLELSGFSACPRFLGIDGHNREILTFIEGETELPPSIWANDLALIATADLLRDYHEATSDFCNADCHWTAEYPDTARHEVICHNDFAPYNLIFNGDMPVAMIDFDLAGPGPRMRDIAYAAYWSAPLAFGAGDLRSHALDDVENGSRRLKLFCRSYGIEADGSVLEMVAEVLDDMADADRAVRLVGREATDALRMDGHFDHWRSECDAFGAYIGRLAKNLE</sequence>
<comment type="caution">
    <text evidence="2">The sequence shown here is derived from an EMBL/GenBank/DDBJ whole genome shotgun (WGS) entry which is preliminary data.</text>
</comment>
<dbReference type="Gene3D" id="3.90.1200.10">
    <property type="match status" value="1"/>
</dbReference>
<proteinExistence type="predicted"/>
<dbReference type="EMBL" id="JAPJZI010000001">
    <property type="protein sequence ID" value="MDA5398409.1"/>
    <property type="molecule type" value="Genomic_DNA"/>
</dbReference>
<gene>
    <name evidence="2" type="ORF">OQ273_07475</name>
</gene>
<evidence type="ECO:0000313" key="3">
    <source>
        <dbReference type="Proteomes" id="UP001151234"/>
    </source>
</evidence>